<accession>A0A7X4KIH2</accession>
<gene>
    <name evidence="3" type="ORF">GTP56_19045</name>
</gene>
<feature type="compositionally biased region" description="Low complexity" evidence="1">
    <location>
        <begin position="34"/>
        <end position="46"/>
    </location>
</feature>
<feature type="signal peptide" evidence="2">
    <location>
        <begin position="1"/>
        <end position="20"/>
    </location>
</feature>
<feature type="compositionally biased region" description="Low complexity" evidence="1">
    <location>
        <begin position="66"/>
        <end position="75"/>
    </location>
</feature>
<proteinExistence type="predicted"/>
<dbReference type="AlphaFoldDB" id="A0A7X4KIH2"/>
<evidence type="ECO:0000313" key="4">
    <source>
        <dbReference type="Proteomes" id="UP000469734"/>
    </source>
</evidence>
<reference evidence="3 4" key="1">
    <citation type="submission" date="2019-12" db="EMBL/GenBank/DDBJ databases">
        <title>Novel species isolated from a subtropical stream in China.</title>
        <authorList>
            <person name="Lu H."/>
        </authorList>
    </citation>
    <scope>NUCLEOTIDE SEQUENCE [LARGE SCALE GENOMIC DNA]</scope>
    <source>
        <strain evidence="3 4">FT134W</strain>
    </source>
</reference>
<protein>
    <submittedName>
        <fullName evidence="3">Uncharacterized protein</fullName>
    </submittedName>
</protein>
<comment type="caution">
    <text evidence="3">The sequence shown here is derived from an EMBL/GenBank/DDBJ whole genome shotgun (WGS) entry which is preliminary data.</text>
</comment>
<dbReference type="RefSeq" id="WP_161051263.1">
    <property type="nucleotide sequence ID" value="NZ_WWCR01000021.1"/>
</dbReference>
<evidence type="ECO:0000256" key="1">
    <source>
        <dbReference type="SAM" id="MobiDB-lite"/>
    </source>
</evidence>
<dbReference type="EMBL" id="WWCR01000021">
    <property type="protein sequence ID" value="MYM74272.1"/>
    <property type="molecule type" value="Genomic_DNA"/>
</dbReference>
<dbReference type="Proteomes" id="UP000469734">
    <property type="component" value="Unassembled WGS sequence"/>
</dbReference>
<organism evidence="3 4">
    <name type="scientific">Duganella margarita</name>
    <dbReference type="NCBI Taxonomy" id="2692170"/>
    <lineage>
        <taxon>Bacteria</taxon>
        <taxon>Pseudomonadati</taxon>
        <taxon>Pseudomonadota</taxon>
        <taxon>Betaproteobacteria</taxon>
        <taxon>Burkholderiales</taxon>
        <taxon>Oxalobacteraceae</taxon>
        <taxon>Telluria group</taxon>
        <taxon>Duganella</taxon>
    </lineage>
</organism>
<evidence type="ECO:0000313" key="3">
    <source>
        <dbReference type="EMBL" id="MYM74272.1"/>
    </source>
</evidence>
<evidence type="ECO:0000256" key="2">
    <source>
        <dbReference type="SAM" id="SignalP"/>
    </source>
</evidence>
<feature type="chain" id="PRO_5030948168" evidence="2">
    <location>
        <begin position="21"/>
        <end position="101"/>
    </location>
</feature>
<name>A0A7X4KIH2_9BURK</name>
<keyword evidence="2" id="KW-0732">Signal</keyword>
<sequence>MKRALAFYLMAGCLGAPVWAHQAQPDPAVKTGDAKAAPAKKSSASACSDMAGGTEASGGENVETQAKAGKGKTAGCGQHNGKASSPHAAPTTPNPDVKSRS</sequence>
<feature type="region of interest" description="Disordered" evidence="1">
    <location>
        <begin position="25"/>
        <end position="101"/>
    </location>
</feature>